<accession>A0AC35U651</accession>
<evidence type="ECO:0000313" key="2">
    <source>
        <dbReference type="WBParaSite" id="RSKR_0000786950.1"/>
    </source>
</evidence>
<dbReference type="Proteomes" id="UP000095286">
    <property type="component" value="Unplaced"/>
</dbReference>
<evidence type="ECO:0000313" key="1">
    <source>
        <dbReference type="Proteomes" id="UP000095286"/>
    </source>
</evidence>
<dbReference type="WBParaSite" id="RSKR_0000786950.1">
    <property type="protein sequence ID" value="RSKR_0000786950.1"/>
    <property type="gene ID" value="RSKR_0000786950"/>
</dbReference>
<proteinExistence type="predicted"/>
<protein>
    <submittedName>
        <fullName evidence="2">Uncharacterized protein</fullName>
    </submittedName>
</protein>
<reference evidence="2" key="1">
    <citation type="submission" date="2016-11" db="UniProtKB">
        <authorList>
            <consortium name="WormBaseParasite"/>
        </authorList>
    </citation>
    <scope>IDENTIFICATION</scope>
    <source>
        <strain evidence="2">KR3021</strain>
    </source>
</reference>
<name>A0AC35U651_9BILA</name>
<organism evidence="1 2">
    <name type="scientific">Rhabditophanes sp. KR3021</name>
    <dbReference type="NCBI Taxonomy" id="114890"/>
    <lineage>
        <taxon>Eukaryota</taxon>
        <taxon>Metazoa</taxon>
        <taxon>Ecdysozoa</taxon>
        <taxon>Nematoda</taxon>
        <taxon>Chromadorea</taxon>
        <taxon>Rhabditida</taxon>
        <taxon>Tylenchina</taxon>
        <taxon>Panagrolaimomorpha</taxon>
        <taxon>Strongyloidoidea</taxon>
        <taxon>Alloionematidae</taxon>
        <taxon>Rhabditophanes</taxon>
    </lineage>
</organism>
<sequence>MHMPTEEDTEIFPSKIIRQSDEPKDESFRIMKRMRPCFYSPIQCLVKKSI</sequence>